<evidence type="ECO:0000313" key="2">
    <source>
        <dbReference type="EMBL" id="GMT09443.1"/>
    </source>
</evidence>
<feature type="region of interest" description="Disordered" evidence="1">
    <location>
        <begin position="135"/>
        <end position="164"/>
    </location>
</feature>
<name>A0AAV5UT91_9BILA</name>
<dbReference type="AlphaFoldDB" id="A0AAV5UT91"/>
<evidence type="ECO:0000256" key="1">
    <source>
        <dbReference type="SAM" id="MobiDB-lite"/>
    </source>
</evidence>
<organism evidence="2 3">
    <name type="scientific">Pristionchus fissidentatus</name>
    <dbReference type="NCBI Taxonomy" id="1538716"/>
    <lineage>
        <taxon>Eukaryota</taxon>
        <taxon>Metazoa</taxon>
        <taxon>Ecdysozoa</taxon>
        <taxon>Nematoda</taxon>
        <taxon>Chromadorea</taxon>
        <taxon>Rhabditida</taxon>
        <taxon>Rhabditina</taxon>
        <taxon>Diplogasteromorpha</taxon>
        <taxon>Diplogasteroidea</taxon>
        <taxon>Neodiplogasteridae</taxon>
        <taxon>Pristionchus</taxon>
    </lineage>
</organism>
<reference evidence="2" key="1">
    <citation type="submission" date="2023-10" db="EMBL/GenBank/DDBJ databases">
        <title>Genome assembly of Pristionchus species.</title>
        <authorList>
            <person name="Yoshida K."/>
            <person name="Sommer R.J."/>
        </authorList>
    </citation>
    <scope>NUCLEOTIDE SEQUENCE</scope>
    <source>
        <strain evidence="2">RS5133</strain>
    </source>
</reference>
<keyword evidence="3" id="KW-1185">Reference proteome</keyword>
<comment type="caution">
    <text evidence="2">The sequence shown here is derived from an EMBL/GenBank/DDBJ whole genome shotgun (WGS) entry which is preliminary data.</text>
</comment>
<feature type="compositionally biased region" description="Basic and acidic residues" evidence="1">
    <location>
        <begin position="27"/>
        <end position="42"/>
    </location>
</feature>
<sequence length="164" mass="18239">MSCLPARECESPSATPIAPPHRGFSNKAREILLDRDPFDTTPKKRGSRAGSKVALNRTDSQASASSSKSSTQSIPEPMNFDNVDDVAKRKARLHKSLGELGKTRSVDQLQRRTEAIDRRLMRTFLNDDILRLPSADSDLSDYPVNAKPLPKKASKYEITVEEDE</sequence>
<feature type="region of interest" description="Disordered" evidence="1">
    <location>
        <begin position="1"/>
        <end position="81"/>
    </location>
</feature>
<dbReference type="EMBL" id="BTSY01000001">
    <property type="protein sequence ID" value="GMT09443.1"/>
    <property type="molecule type" value="Genomic_DNA"/>
</dbReference>
<protein>
    <submittedName>
        <fullName evidence="2">Uncharacterized protein</fullName>
    </submittedName>
</protein>
<dbReference type="Proteomes" id="UP001432322">
    <property type="component" value="Unassembled WGS sequence"/>
</dbReference>
<accession>A0AAV5UT91</accession>
<gene>
    <name evidence="2" type="ORF">PFISCL1PPCAC_740</name>
</gene>
<evidence type="ECO:0000313" key="3">
    <source>
        <dbReference type="Proteomes" id="UP001432322"/>
    </source>
</evidence>
<feature type="compositionally biased region" description="Low complexity" evidence="1">
    <location>
        <begin position="60"/>
        <end position="73"/>
    </location>
</feature>
<proteinExistence type="predicted"/>